<gene>
    <name evidence="1" type="ORF">Alexandra_65</name>
</gene>
<dbReference type="EMBL" id="MH248138">
    <property type="protein sequence ID" value="AWY08345.1"/>
    <property type="molecule type" value="Genomic_DNA"/>
</dbReference>
<reference evidence="1 2" key="1">
    <citation type="submission" date="2018-04" db="EMBL/GenBank/DDBJ databases">
        <authorList>
            <person name="Go L.Y."/>
            <person name="Mitchell J.A."/>
        </authorList>
    </citation>
    <scope>NUCLEOTIDE SEQUENCE [LARGE SCALE GENOMIC DNA]</scope>
</reference>
<dbReference type="Proteomes" id="UP000251795">
    <property type="component" value="Segment"/>
</dbReference>
<evidence type="ECO:0000313" key="2">
    <source>
        <dbReference type="Proteomes" id="UP000251795"/>
    </source>
</evidence>
<accession>A0A2Z4QDK5</accession>
<organism evidence="1 2">
    <name type="scientific">Erwinia phage vB_EamM_Alexandra</name>
    <dbReference type="NCBI Taxonomy" id="2201424"/>
    <lineage>
        <taxon>Viruses</taxon>
        <taxon>Duplodnaviria</taxon>
        <taxon>Heunggongvirae</taxon>
        <taxon>Uroviricota</taxon>
        <taxon>Caudoviricetes</taxon>
        <taxon>Alexandravirus</taxon>
        <taxon>Alexandravirus alexandra</taxon>
    </lineage>
</organism>
<protein>
    <submittedName>
        <fullName evidence="1">Uncharacterized protein</fullName>
    </submittedName>
</protein>
<keyword evidence="2" id="KW-1185">Reference proteome</keyword>
<sequence length="124" mass="14605">MELRLPPFKTRNVLVEHMEVKHKHATAVVDVTETSWWGYRKRQLRVAMKCDKINRKEPKWSALVRWDDGYIVAPICEDSEVLTVATNTLRDMRNMNMTHFDQLLAHRLSIHLRKHHGRSLPAPV</sequence>
<evidence type="ECO:0000313" key="1">
    <source>
        <dbReference type="EMBL" id="AWY08345.1"/>
    </source>
</evidence>
<proteinExistence type="predicted"/>
<name>A0A2Z4QDK5_9CAUD</name>